<sequence>MRVLIISVIMLLGYCGTLFAWGENLKSIEADFEQYIENDDGTSVYYKGKILGKSPNKVKWDYQMPFKKEIYMNDNKVIIYEPSLEQVSHSTLRTSSDFISIIKSAKKQDDGSYHTQVDGVEYVLFVDKNDKPERINFVDSMGAKSTLKLSNVKLNTIINDKVFDFVTPEGVEVVELKMR</sequence>
<dbReference type="RefSeq" id="WP_300448512.1">
    <property type="nucleotide sequence ID" value="NZ_CP145316.1"/>
</dbReference>
<name>A0ABZ3F6F9_9HELI</name>
<evidence type="ECO:0000256" key="1">
    <source>
        <dbReference type="ARBA" id="ARBA00022729"/>
    </source>
</evidence>
<dbReference type="InterPro" id="IPR004564">
    <property type="entry name" value="OM_lipoprot_carrier_LolA-like"/>
</dbReference>
<evidence type="ECO:0000313" key="3">
    <source>
        <dbReference type="Proteomes" id="UP001434737"/>
    </source>
</evidence>
<reference evidence="2 3" key="1">
    <citation type="submission" date="2024-02" db="EMBL/GenBank/DDBJ databases">
        <title>Genome and pathogenicity analysis of Helicobacter mastomyrinus isolated from mice.</title>
        <authorList>
            <person name="Zhu L."/>
        </authorList>
    </citation>
    <scope>NUCLEOTIDE SEQUENCE [LARGE SCALE GENOMIC DNA]</scope>
    <source>
        <strain evidence="2 3">Hm-17</strain>
    </source>
</reference>
<gene>
    <name evidence="2" type="primary">lolA</name>
    <name evidence="2" type="ORF">V3I05_01000</name>
</gene>
<organism evidence="2 3">
    <name type="scientific">Helicobacter mastomyrinus</name>
    <dbReference type="NCBI Taxonomy" id="287948"/>
    <lineage>
        <taxon>Bacteria</taxon>
        <taxon>Pseudomonadati</taxon>
        <taxon>Campylobacterota</taxon>
        <taxon>Epsilonproteobacteria</taxon>
        <taxon>Campylobacterales</taxon>
        <taxon>Helicobacteraceae</taxon>
        <taxon>Helicobacter</taxon>
    </lineage>
</organism>
<dbReference type="InterPro" id="IPR029046">
    <property type="entry name" value="LolA/LolB/LppX"/>
</dbReference>
<proteinExistence type="predicted"/>
<dbReference type="Gene3D" id="2.50.20.10">
    <property type="entry name" value="Lipoprotein localisation LolA/LolB/LppX"/>
    <property type="match status" value="2"/>
</dbReference>
<keyword evidence="3" id="KW-1185">Reference proteome</keyword>
<dbReference type="NCBIfam" id="NF000664">
    <property type="entry name" value="PRK00031.2-2"/>
    <property type="match status" value="1"/>
</dbReference>
<dbReference type="PANTHER" id="PTHR35869:SF1">
    <property type="entry name" value="OUTER-MEMBRANE LIPOPROTEIN CARRIER PROTEIN"/>
    <property type="match status" value="1"/>
</dbReference>
<dbReference type="CDD" id="cd16325">
    <property type="entry name" value="LolA"/>
    <property type="match status" value="1"/>
</dbReference>
<dbReference type="Pfam" id="PF03548">
    <property type="entry name" value="LolA"/>
    <property type="match status" value="1"/>
</dbReference>
<dbReference type="PANTHER" id="PTHR35869">
    <property type="entry name" value="OUTER-MEMBRANE LIPOPROTEIN CARRIER PROTEIN"/>
    <property type="match status" value="1"/>
</dbReference>
<protein>
    <submittedName>
        <fullName evidence="2">LolA-like outer membrane lipoprotein chaperone</fullName>
    </submittedName>
</protein>
<evidence type="ECO:0000313" key="2">
    <source>
        <dbReference type="EMBL" id="XAM18300.1"/>
    </source>
</evidence>
<dbReference type="Proteomes" id="UP001434737">
    <property type="component" value="Chromosome"/>
</dbReference>
<dbReference type="SUPFAM" id="SSF89392">
    <property type="entry name" value="Prokaryotic lipoproteins and lipoprotein localization factors"/>
    <property type="match status" value="1"/>
</dbReference>
<dbReference type="EMBL" id="CP145316">
    <property type="protein sequence ID" value="XAM18300.1"/>
    <property type="molecule type" value="Genomic_DNA"/>
</dbReference>
<keyword evidence="1" id="KW-0732">Signal</keyword>
<accession>A0ABZ3F6F9</accession>
<dbReference type="NCBIfam" id="NF000663">
    <property type="entry name" value="PRK00031.2-1"/>
    <property type="match status" value="1"/>
</dbReference>